<organism evidence="12 13">
    <name type="scientific">Echeneis naucrates</name>
    <name type="common">Live sharksucker</name>
    <dbReference type="NCBI Taxonomy" id="173247"/>
    <lineage>
        <taxon>Eukaryota</taxon>
        <taxon>Metazoa</taxon>
        <taxon>Chordata</taxon>
        <taxon>Craniata</taxon>
        <taxon>Vertebrata</taxon>
        <taxon>Euteleostomi</taxon>
        <taxon>Actinopterygii</taxon>
        <taxon>Neopterygii</taxon>
        <taxon>Teleostei</taxon>
        <taxon>Neoteleostei</taxon>
        <taxon>Acanthomorphata</taxon>
        <taxon>Carangaria</taxon>
        <taxon>Carangiformes</taxon>
        <taxon>Echeneidae</taxon>
        <taxon>Echeneis</taxon>
    </lineage>
</organism>
<dbReference type="InterPro" id="IPR001680">
    <property type="entry name" value="WD40_rpt"/>
</dbReference>
<feature type="repeat" description="WD" evidence="9">
    <location>
        <begin position="360"/>
        <end position="393"/>
    </location>
</feature>
<evidence type="ECO:0000256" key="10">
    <source>
        <dbReference type="SAM" id="MobiDB-lite"/>
    </source>
</evidence>
<gene>
    <name evidence="12" type="primary">strn4</name>
</gene>
<dbReference type="PROSITE" id="PS50294">
    <property type="entry name" value="WD_REPEATS_REGION"/>
    <property type="match status" value="4"/>
</dbReference>
<evidence type="ECO:0000256" key="5">
    <source>
        <dbReference type="ARBA" id="ARBA00022574"/>
    </source>
</evidence>
<dbReference type="PANTHER" id="PTHR15653">
    <property type="entry name" value="STRIATIN"/>
    <property type="match status" value="1"/>
</dbReference>
<dbReference type="PANTHER" id="PTHR15653:SF1">
    <property type="entry name" value="STRIATIN-4"/>
    <property type="match status" value="1"/>
</dbReference>
<dbReference type="Pfam" id="PF08232">
    <property type="entry name" value="Striatin"/>
    <property type="match status" value="1"/>
</dbReference>
<keyword evidence="6" id="KW-0677">Repeat</keyword>
<evidence type="ECO:0000256" key="8">
    <source>
        <dbReference type="ARBA" id="ARBA00023054"/>
    </source>
</evidence>
<keyword evidence="4" id="KW-0597">Phosphoprotein</keyword>
<dbReference type="PRINTS" id="PR00320">
    <property type="entry name" value="GPROTEINBRPT"/>
</dbReference>
<feature type="domain" description="Striatin N-terminal" evidence="11">
    <location>
        <begin position="32"/>
        <end position="151"/>
    </location>
</feature>
<evidence type="ECO:0000313" key="12">
    <source>
        <dbReference type="Ensembl" id="ENSENLP00000010771.1"/>
    </source>
</evidence>
<dbReference type="AlphaFoldDB" id="A0A665TV17"/>
<feature type="region of interest" description="Disordered" evidence="10">
    <location>
        <begin position="12"/>
        <end position="32"/>
    </location>
</feature>
<dbReference type="FunFam" id="1.20.5.300:FF:000001">
    <property type="entry name" value="striatin isoform X1"/>
    <property type="match status" value="1"/>
</dbReference>
<reference evidence="12" key="2">
    <citation type="submission" date="2025-08" db="UniProtKB">
        <authorList>
            <consortium name="Ensembl"/>
        </authorList>
    </citation>
    <scope>IDENTIFICATION</scope>
</reference>
<dbReference type="GO" id="GO:0005737">
    <property type="term" value="C:cytoplasm"/>
    <property type="evidence" value="ECO:0007669"/>
    <property type="project" value="UniProtKB-SubCell"/>
</dbReference>
<dbReference type="CDD" id="cd00200">
    <property type="entry name" value="WD40"/>
    <property type="match status" value="1"/>
</dbReference>
<comment type="similarity">
    <text evidence="2">Belongs to the WD repeat striatin family.</text>
</comment>
<comment type="subcellular location">
    <subcellularLocation>
        <location evidence="1">Cytoplasm</location>
    </subcellularLocation>
</comment>
<sequence>LISAAAAAAAAAGAMPGSSQAREPQDGDSGMTLPGILHFIQYEWGRFQAEKYRWEAERDELRAQVAFLQGERKGQENMKQDLVRRIKMLEYALKQERAKHQKLKTGNDQSPGDKKPDTESDAEPANQMSWKEGRQLLRKYLEEVGYSDTILDMRSKRVRSLLGRSSPEANGPPPSESCSEPEPRNDLSCALLCSHVQMGSEPMTTDLDPEDEEDDDDSEDALGEFDFLGSGEDGEGAGEARISGDGRELGGALGFSSDVFIMDAVGGGDMNLGELADLTVANDNDLSMDMQDNREEFKKTWNPRFTLRSHFDAIRALTFHPSQAVLLTASEDGTLKLWNLNKAMHSKKNAALDVEPIYTFRAHSGAVLSLTMGEEGESCYSGGLDGTVRCWKMPDLNVDPYDNYDPGIESSLLAGHEDSVWGLTYSAIHHRLASCSADGTIRIWDPQNSTPCLSVFNKEREHGTPTSVAFVATDPNQAVVSFDGGKTLLYDLNTEQSISALETQTKDGSELINRVVSHPSEPVSITAHENRTIRFLDNKTGKVVHSMVAHLDAVTCLTTDPKGTYLISGSHDCSVRLWMLDNRTCVQEITAHRKKHDEAIHDVAFHSSQPFIASAGADALAKIFV</sequence>
<keyword evidence="8" id="KW-0175">Coiled coil</keyword>
<dbReference type="InterPro" id="IPR020472">
    <property type="entry name" value="WD40_PAC1"/>
</dbReference>
<reference evidence="12" key="1">
    <citation type="submission" date="2021-04" db="EMBL/GenBank/DDBJ databases">
        <authorList>
            <consortium name="Wellcome Sanger Institute Data Sharing"/>
        </authorList>
    </citation>
    <scope>NUCLEOTIDE SEQUENCE [LARGE SCALE GENOMIC DNA]</scope>
</reference>
<accession>A0A665TV17</accession>
<dbReference type="Gene3D" id="1.20.5.300">
    <property type="match status" value="1"/>
</dbReference>
<evidence type="ECO:0000256" key="2">
    <source>
        <dbReference type="ARBA" id="ARBA00009616"/>
    </source>
</evidence>
<feature type="repeat" description="WD" evidence="9">
    <location>
        <begin position="413"/>
        <end position="445"/>
    </location>
</feature>
<evidence type="ECO:0000313" key="13">
    <source>
        <dbReference type="Proteomes" id="UP000472264"/>
    </source>
</evidence>
<keyword evidence="3" id="KW-0963">Cytoplasm</keyword>
<dbReference type="Proteomes" id="UP000472264">
    <property type="component" value="Chromosome 13"/>
</dbReference>
<dbReference type="Ensembl" id="ENSENLT00000011259.1">
    <property type="protein sequence ID" value="ENSENLP00000010771.1"/>
    <property type="gene ID" value="ENSENLG00000005030.1"/>
</dbReference>
<keyword evidence="5 9" id="KW-0853">WD repeat</keyword>
<keyword evidence="13" id="KW-1185">Reference proteome</keyword>
<dbReference type="GO" id="GO:0051721">
    <property type="term" value="F:protein phosphatase 2A binding"/>
    <property type="evidence" value="ECO:0007669"/>
    <property type="project" value="TreeGrafter"/>
</dbReference>
<feature type="region of interest" description="Disordered" evidence="10">
    <location>
        <begin position="200"/>
        <end position="245"/>
    </location>
</feature>
<evidence type="ECO:0000256" key="9">
    <source>
        <dbReference type="PROSITE-ProRule" id="PRU00221"/>
    </source>
</evidence>
<feature type="compositionally biased region" description="Acidic residues" evidence="10">
    <location>
        <begin position="207"/>
        <end position="223"/>
    </location>
</feature>
<dbReference type="SUPFAM" id="SSF50978">
    <property type="entry name" value="WD40 repeat-like"/>
    <property type="match status" value="1"/>
</dbReference>
<feature type="region of interest" description="Disordered" evidence="10">
    <location>
        <begin position="163"/>
        <end position="184"/>
    </location>
</feature>
<dbReference type="InterPro" id="IPR036322">
    <property type="entry name" value="WD40_repeat_dom_sf"/>
</dbReference>
<feature type="repeat" description="WD" evidence="9">
    <location>
        <begin position="307"/>
        <end position="348"/>
    </location>
</feature>
<dbReference type="GO" id="GO:0030425">
    <property type="term" value="C:dendrite"/>
    <property type="evidence" value="ECO:0007669"/>
    <property type="project" value="TreeGrafter"/>
</dbReference>
<feature type="region of interest" description="Disordered" evidence="10">
    <location>
        <begin position="97"/>
        <end position="130"/>
    </location>
</feature>
<dbReference type="SMART" id="SM00320">
    <property type="entry name" value="WD40"/>
    <property type="match status" value="7"/>
</dbReference>
<dbReference type="GO" id="GO:0005516">
    <property type="term" value="F:calmodulin binding"/>
    <property type="evidence" value="ECO:0007669"/>
    <property type="project" value="UniProtKB-KW"/>
</dbReference>
<dbReference type="Gene3D" id="2.130.10.10">
    <property type="entry name" value="YVTN repeat-like/Quinoprotein amine dehydrogenase"/>
    <property type="match status" value="3"/>
</dbReference>
<keyword evidence="7" id="KW-0112">Calmodulin-binding</keyword>
<dbReference type="FunFam" id="2.130.10.10:FF:000498">
    <property type="entry name" value="Striatin 3"/>
    <property type="match status" value="1"/>
</dbReference>
<dbReference type="InterPro" id="IPR019775">
    <property type="entry name" value="WD40_repeat_CS"/>
</dbReference>
<evidence type="ECO:0000256" key="1">
    <source>
        <dbReference type="ARBA" id="ARBA00004496"/>
    </source>
</evidence>
<name>A0A665TV17_ECHNA</name>
<dbReference type="InterPro" id="IPR013258">
    <property type="entry name" value="Striatin_N"/>
</dbReference>
<protein>
    <recommendedName>
        <fullName evidence="11">Striatin N-terminal domain-containing protein</fullName>
    </recommendedName>
</protein>
<dbReference type="PROSITE" id="PS50082">
    <property type="entry name" value="WD_REPEATS_2"/>
    <property type="match status" value="4"/>
</dbReference>
<dbReference type="InterPro" id="IPR051488">
    <property type="entry name" value="WD_repeat_striatin"/>
</dbReference>
<dbReference type="FunFam" id="2.130.10.10:FF:000058">
    <property type="entry name" value="striatin isoform X1"/>
    <property type="match status" value="1"/>
</dbReference>
<feature type="repeat" description="WD" evidence="9">
    <location>
        <begin position="547"/>
        <end position="588"/>
    </location>
</feature>
<dbReference type="Pfam" id="PF00400">
    <property type="entry name" value="WD40"/>
    <property type="match status" value="5"/>
</dbReference>
<reference evidence="12" key="3">
    <citation type="submission" date="2025-09" db="UniProtKB">
        <authorList>
            <consortium name="Ensembl"/>
        </authorList>
    </citation>
    <scope>IDENTIFICATION</scope>
</reference>
<dbReference type="GO" id="GO:0070016">
    <property type="term" value="F:armadillo repeat domain binding"/>
    <property type="evidence" value="ECO:0007669"/>
    <property type="project" value="TreeGrafter"/>
</dbReference>
<evidence type="ECO:0000256" key="6">
    <source>
        <dbReference type="ARBA" id="ARBA00022737"/>
    </source>
</evidence>
<proteinExistence type="inferred from homology"/>
<evidence type="ECO:0000259" key="11">
    <source>
        <dbReference type="Pfam" id="PF08232"/>
    </source>
</evidence>
<evidence type="ECO:0000256" key="3">
    <source>
        <dbReference type="ARBA" id="ARBA00022490"/>
    </source>
</evidence>
<dbReference type="GO" id="GO:0044877">
    <property type="term" value="F:protein-containing complex binding"/>
    <property type="evidence" value="ECO:0007669"/>
    <property type="project" value="TreeGrafter"/>
</dbReference>
<dbReference type="InterPro" id="IPR015943">
    <property type="entry name" value="WD40/YVTN_repeat-like_dom_sf"/>
</dbReference>
<evidence type="ECO:0000256" key="4">
    <source>
        <dbReference type="ARBA" id="ARBA00022553"/>
    </source>
</evidence>
<dbReference type="PROSITE" id="PS00678">
    <property type="entry name" value="WD_REPEATS_1"/>
    <property type="match status" value="1"/>
</dbReference>
<evidence type="ECO:0000256" key="7">
    <source>
        <dbReference type="ARBA" id="ARBA00022860"/>
    </source>
</evidence>